<keyword evidence="3 5" id="KW-1133">Transmembrane helix</keyword>
<evidence type="ECO:0000313" key="7">
    <source>
        <dbReference type="Proteomes" id="UP001342418"/>
    </source>
</evidence>
<organism evidence="6 7">
    <name type="scientific">Nitratireductor thuwali</name>
    <dbReference type="NCBI Taxonomy" id="2267699"/>
    <lineage>
        <taxon>Bacteria</taxon>
        <taxon>Pseudomonadati</taxon>
        <taxon>Pseudomonadota</taxon>
        <taxon>Alphaproteobacteria</taxon>
        <taxon>Hyphomicrobiales</taxon>
        <taxon>Phyllobacteriaceae</taxon>
        <taxon>Nitratireductor</taxon>
    </lineage>
</organism>
<proteinExistence type="predicted"/>
<keyword evidence="7" id="KW-1185">Reference proteome</keyword>
<gene>
    <name evidence="6" type="ORF">NTH_03132</name>
</gene>
<evidence type="ECO:0008006" key="8">
    <source>
        <dbReference type="Google" id="ProtNLM"/>
    </source>
</evidence>
<evidence type="ECO:0000256" key="4">
    <source>
        <dbReference type="ARBA" id="ARBA00023136"/>
    </source>
</evidence>
<evidence type="ECO:0000256" key="1">
    <source>
        <dbReference type="ARBA" id="ARBA00004370"/>
    </source>
</evidence>
<evidence type="ECO:0000256" key="2">
    <source>
        <dbReference type="ARBA" id="ARBA00022692"/>
    </source>
</evidence>
<protein>
    <recommendedName>
        <fullName evidence="8">MAPEG family protein</fullName>
    </recommendedName>
</protein>
<reference evidence="6 7" key="1">
    <citation type="submission" date="2018-07" db="EMBL/GenBank/DDBJ databases">
        <title>Genome sequence of Nitratireductor thuwali#1536.</title>
        <authorList>
            <person name="Michoud G."/>
            <person name="Merlino G."/>
            <person name="Sefrji F.O."/>
            <person name="Daffonchio D."/>
        </authorList>
    </citation>
    <scope>NUCLEOTIDE SEQUENCE [LARGE SCALE GENOMIC DNA]</scope>
    <source>
        <strain evidence="7">Nit1536</strain>
    </source>
</reference>
<comment type="subcellular location">
    <subcellularLocation>
        <location evidence="1">Membrane</location>
    </subcellularLocation>
</comment>
<feature type="transmembrane region" description="Helical" evidence="5">
    <location>
        <begin position="72"/>
        <end position="99"/>
    </location>
</feature>
<dbReference type="EMBL" id="CP030941">
    <property type="protein sequence ID" value="UUP18648.1"/>
    <property type="molecule type" value="Genomic_DNA"/>
</dbReference>
<dbReference type="Pfam" id="PF01124">
    <property type="entry name" value="MAPEG"/>
    <property type="match status" value="1"/>
</dbReference>
<keyword evidence="2 5" id="KW-0812">Transmembrane</keyword>
<dbReference type="Proteomes" id="UP001342418">
    <property type="component" value="Chromosome"/>
</dbReference>
<evidence type="ECO:0000256" key="3">
    <source>
        <dbReference type="ARBA" id="ARBA00022989"/>
    </source>
</evidence>
<accession>A0ABY5MMM3</accession>
<dbReference type="SUPFAM" id="SSF161084">
    <property type="entry name" value="MAPEG domain-like"/>
    <property type="match status" value="1"/>
</dbReference>
<sequence length="140" mass="16036">MMTHMNPSAIFWPMIFHVILVFGIYILMFVRRKRAVAAGNARVSQFRENQVEPSESLFVRNNLNNQFELPTLFHIGCLGLFATGNVGFLTLGLAWIFILSRYVHSYIHVTSNRIRYRQPAFGLGFLALGLMWLVLAFGLL</sequence>
<feature type="transmembrane region" description="Helical" evidence="5">
    <location>
        <begin position="9"/>
        <end position="30"/>
    </location>
</feature>
<name>A0ABY5MMM3_9HYPH</name>
<feature type="transmembrane region" description="Helical" evidence="5">
    <location>
        <begin position="120"/>
        <end position="139"/>
    </location>
</feature>
<evidence type="ECO:0000256" key="5">
    <source>
        <dbReference type="SAM" id="Phobius"/>
    </source>
</evidence>
<evidence type="ECO:0000313" key="6">
    <source>
        <dbReference type="EMBL" id="UUP18648.1"/>
    </source>
</evidence>
<keyword evidence="4 5" id="KW-0472">Membrane</keyword>
<dbReference type="InterPro" id="IPR001129">
    <property type="entry name" value="Membr-assoc_MAPEG"/>
</dbReference>
<dbReference type="InterPro" id="IPR023352">
    <property type="entry name" value="MAPEG-like_dom_sf"/>
</dbReference>
<dbReference type="Gene3D" id="1.20.120.550">
    <property type="entry name" value="Membrane associated eicosanoid/glutathione metabolism-like domain"/>
    <property type="match status" value="1"/>
</dbReference>